<feature type="coiled-coil region" evidence="1">
    <location>
        <begin position="458"/>
        <end position="510"/>
    </location>
</feature>
<comment type="caution">
    <text evidence="5">The sequence shown here is derived from an EMBL/GenBank/DDBJ whole genome shotgun (WGS) entry which is preliminary data.</text>
</comment>
<proteinExistence type="predicted"/>
<keyword evidence="5" id="KW-0808">Transferase</keyword>
<reference evidence="5 6" key="1">
    <citation type="submission" date="2019-09" db="EMBL/GenBank/DDBJ databases">
        <title>Isolation of a novel species in the genus Cupriavidus from patients with sepsis using whole genome sequencing.</title>
        <authorList>
            <person name="Kweon O.J."/>
            <person name="Lee M.-K."/>
        </authorList>
    </citation>
    <scope>NUCLEOTIDE SEQUENCE [LARGE SCALE GENOMIC DNA]</scope>
    <source>
        <strain evidence="5 6">MKL-01</strain>
    </source>
</reference>
<dbReference type="NCBIfam" id="NF005411">
    <property type="entry name" value="PRK06975.1"/>
    <property type="match status" value="2"/>
</dbReference>
<evidence type="ECO:0000313" key="5">
    <source>
        <dbReference type="EMBL" id="KAA6119171.1"/>
    </source>
</evidence>
<feature type="region of interest" description="Disordered" evidence="2">
    <location>
        <begin position="620"/>
        <end position="647"/>
    </location>
</feature>
<dbReference type="EMBL" id="VWRN01000053">
    <property type="protein sequence ID" value="KAA6119171.1"/>
    <property type="molecule type" value="Genomic_DNA"/>
</dbReference>
<keyword evidence="3" id="KW-1133">Transmembrane helix</keyword>
<feature type="compositionally biased region" description="Pro residues" evidence="2">
    <location>
        <begin position="370"/>
        <end position="383"/>
    </location>
</feature>
<keyword evidence="1" id="KW-0175">Coiled coil</keyword>
<feature type="compositionally biased region" description="Low complexity" evidence="2">
    <location>
        <begin position="629"/>
        <end position="645"/>
    </location>
</feature>
<dbReference type="Pfam" id="PF04375">
    <property type="entry name" value="HemX"/>
    <property type="match status" value="1"/>
</dbReference>
<dbReference type="InterPro" id="IPR003754">
    <property type="entry name" value="4pyrrol_synth_uPrphyn_synth"/>
</dbReference>
<dbReference type="GO" id="GO:0004852">
    <property type="term" value="F:uroporphyrinogen-III synthase activity"/>
    <property type="evidence" value="ECO:0007669"/>
    <property type="project" value="UniProtKB-EC"/>
</dbReference>
<dbReference type="EC" id="4.2.1.75" evidence="5"/>
<dbReference type="PANTHER" id="PTHR38043:SF1">
    <property type="entry name" value="PROTEIN HEMX"/>
    <property type="match status" value="1"/>
</dbReference>
<keyword evidence="3" id="KW-0472">Membrane</keyword>
<dbReference type="GO" id="GO:0032259">
    <property type="term" value="P:methylation"/>
    <property type="evidence" value="ECO:0007669"/>
    <property type="project" value="UniProtKB-KW"/>
</dbReference>
<dbReference type="InterPro" id="IPR007470">
    <property type="entry name" value="HemX"/>
</dbReference>
<name>A0A5M8AA38_9BURK</name>
<evidence type="ECO:0000259" key="4">
    <source>
        <dbReference type="Pfam" id="PF02602"/>
    </source>
</evidence>
<dbReference type="RefSeq" id="WP_150084382.1">
    <property type="nucleotide sequence ID" value="NZ_VWRN01000053.1"/>
</dbReference>
<dbReference type="Pfam" id="PF02602">
    <property type="entry name" value="HEM4"/>
    <property type="match status" value="1"/>
</dbReference>
<sequence>MPRPTVVVTRPAGQSRQLTEALQAAGLDVLSFPLLAIGPAADDGPLRAALARLPEFALVVFVSPNAIAYALDALALAQGGAAAWPESVPVAVVGPASVAALAERGIAAPRHRVISPAGADGAAADIDPAEARFDSEALWAQLDVPSLAGREVLIVRGNGGRDWLGDKLREAGATVLAVEAYRRTMPVPGSMQWQAVRDGLKPGAAPQAWLLTSSEAVRNLDQLARDNLSPAEDAALREVQCIAPHARIAEQAAALGFTRVLLAAPGDEGLRAACLRWAEPYRSQLQATAQAASQPVSQSASQPASQPASELASPAVSQPVPPSMSPSVFQSEPGPTAAPVPAAASTAPAPAPGPATHRQAPSLAASAAPASPPAAPPPIPPTESPQSTSTKVDRVTQQQTSTASSSSPPAGMPPGPAPAGASPGERPASRGRGALAWLLLAIFVLVAGGAFWWLQQRVDRLTEELARRQQNNDALVQESRVLTREAQTTVKEMQAKVGALEAQVGETRDKQATLEQVYQDLMRNRDDWEIAEIQQLLTNAGQQLQLTGNVQVALSALQSADVRLARSDKPEYNQLRRAIARDIGRLKAMPDTDLTGAAIKLDEAINQIDALPLLSSERMLERSEGTPRGTAAASQPGAASAVAAGNGDGTGNRVTQWFAGVWGTVRDELMRVIRVRRVDDTEALLLTGDQGWFLRENVKLRLLNARLALLSRNEQVFRNDLAAAHGMIERYFDTKSRRVQAVQTLLKQAQAGAVAVQLPTMSDSLGALRSLKKE</sequence>
<evidence type="ECO:0000256" key="2">
    <source>
        <dbReference type="SAM" id="MobiDB-lite"/>
    </source>
</evidence>
<dbReference type="Proteomes" id="UP000324324">
    <property type="component" value="Unassembled WGS sequence"/>
</dbReference>
<keyword evidence="6" id="KW-1185">Reference proteome</keyword>
<evidence type="ECO:0000256" key="1">
    <source>
        <dbReference type="SAM" id="Coils"/>
    </source>
</evidence>
<feature type="region of interest" description="Disordered" evidence="2">
    <location>
        <begin position="289"/>
        <end position="429"/>
    </location>
</feature>
<dbReference type="GO" id="GO:0033014">
    <property type="term" value="P:tetrapyrrole biosynthetic process"/>
    <property type="evidence" value="ECO:0007669"/>
    <property type="project" value="InterPro"/>
</dbReference>
<feature type="transmembrane region" description="Helical" evidence="3">
    <location>
        <begin position="434"/>
        <end position="454"/>
    </location>
</feature>
<dbReference type="Gene3D" id="3.40.50.10090">
    <property type="match status" value="2"/>
</dbReference>
<evidence type="ECO:0000313" key="6">
    <source>
        <dbReference type="Proteomes" id="UP000324324"/>
    </source>
</evidence>
<dbReference type="AlphaFoldDB" id="A0A5M8AA38"/>
<feature type="compositionally biased region" description="Low complexity" evidence="2">
    <location>
        <begin position="325"/>
        <end position="369"/>
    </location>
</feature>
<evidence type="ECO:0000256" key="3">
    <source>
        <dbReference type="SAM" id="Phobius"/>
    </source>
</evidence>
<keyword evidence="5" id="KW-0489">Methyltransferase</keyword>
<gene>
    <name evidence="5" type="primary">hemDX</name>
    <name evidence="5" type="ORF">F1599_21080</name>
</gene>
<keyword evidence="5" id="KW-0456">Lyase</keyword>
<dbReference type="EC" id="2.1.1.107" evidence="5"/>
<protein>
    <submittedName>
        <fullName evidence="5">Fused uroporphyrinogen-III synthase HemD/membrane protein HemX</fullName>
        <ecNumber evidence="5">2.1.1.107</ecNumber>
        <ecNumber evidence="5">4.2.1.75</ecNumber>
    </submittedName>
</protein>
<organism evidence="5 6">
    <name type="scientific">Cupriavidus cauae</name>
    <dbReference type="NCBI Taxonomy" id="2608999"/>
    <lineage>
        <taxon>Bacteria</taxon>
        <taxon>Pseudomonadati</taxon>
        <taxon>Pseudomonadota</taxon>
        <taxon>Betaproteobacteria</taxon>
        <taxon>Burkholderiales</taxon>
        <taxon>Burkholderiaceae</taxon>
        <taxon>Cupriavidus</taxon>
    </lineage>
</organism>
<dbReference type="InterPro" id="IPR036108">
    <property type="entry name" value="4pyrrol_syn_uPrphyn_synt_sf"/>
</dbReference>
<feature type="domain" description="Tetrapyrrole biosynthesis uroporphyrinogen III synthase" evidence="4">
    <location>
        <begin position="17"/>
        <end position="263"/>
    </location>
</feature>
<dbReference type="CDD" id="cd06578">
    <property type="entry name" value="HemD"/>
    <property type="match status" value="1"/>
</dbReference>
<accession>A0A5M8AA38</accession>
<dbReference type="SUPFAM" id="SSF69618">
    <property type="entry name" value="HemD-like"/>
    <property type="match status" value="1"/>
</dbReference>
<feature type="compositionally biased region" description="Low complexity" evidence="2">
    <location>
        <begin position="289"/>
        <end position="318"/>
    </location>
</feature>
<dbReference type="GO" id="GO:0004851">
    <property type="term" value="F:uroporphyrin-III C-methyltransferase activity"/>
    <property type="evidence" value="ECO:0007669"/>
    <property type="project" value="UniProtKB-EC"/>
</dbReference>
<keyword evidence="3" id="KW-0812">Transmembrane</keyword>
<dbReference type="PANTHER" id="PTHR38043">
    <property type="entry name" value="PROTEIN HEMX"/>
    <property type="match status" value="1"/>
</dbReference>